<name>A0ABX8SJH3_9ACTN</name>
<reference evidence="2 3" key="1">
    <citation type="submission" date="2021-07" db="EMBL/GenBank/DDBJ databases">
        <title>complete genome sequencing of Tessaracoccus sp.J1M15.</title>
        <authorList>
            <person name="Bae J.-W."/>
            <person name="Kim D.-y."/>
        </authorList>
    </citation>
    <scope>NUCLEOTIDE SEQUENCE [LARGE SCALE GENOMIC DNA]</scope>
    <source>
        <strain evidence="2 3">J1M15</strain>
    </source>
</reference>
<dbReference type="SMART" id="SM00530">
    <property type="entry name" value="HTH_XRE"/>
    <property type="match status" value="1"/>
</dbReference>
<keyword evidence="3" id="KW-1185">Reference proteome</keyword>
<dbReference type="PANTHER" id="PTHR35010:SF2">
    <property type="entry name" value="BLL4672 PROTEIN"/>
    <property type="match status" value="1"/>
</dbReference>
<dbReference type="EMBL" id="CP079216">
    <property type="protein sequence ID" value="QXT63473.1"/>
    <property type="molecule type" value="Genomic_DNA"/>
</dbReference>
<proteinExistence type="predicted"/>
<dbReference type="PANTHER" id="PTHR35010">
    <property type="entry name" value="BLL4672 PROTEIN-RELATED"/>
    <property type="match status" value="1"/>
</dbReference>
<feature type="domain" description="HTH cro/C1-type" evidence="1">
    <location>
        <begin position="55"/>
        <end position="106"/>
    </location>
</feature>
<evidence type="ECO:0000313" key="3">
    <source>
        <dbReference type="Proteomes" id="UP000824504"/>
    </source>
</evidence>
<accession>A0ABX8SJH3</accession>
<dbReference type="InterPro" id="IPR041413">
    <property type="entry name" value="MLTR_LBD"/>
</dbReference>
<organism evidence="2 3">
    <name type="scientific">Tessaracoccus palaemonis</name>
    <dbReference type="NCBI Taxonomy" id="2829499"/>
    <lineage>
        <taxon>Bacteria</taxon>
        <taxon>Bacillati</taxon>
        <taxon>Actinomycetota</taxon>
        <taxon>Actinomycetes</taxon>
        <taxon>Propionibacteriales</taxon>
        <taxon>Propionibacteriaceae</taxon>
        <taxon>Tessaracoccus</taxon>
    </lineage>
</organism>
<evidence type="ECO:0000259" key="1">
    <source>
        <dbReference type="PROSITE" id="PS50943"/>
    </source>
</evidence>
<dbReference type="Pfam" id="PF17765">
    <property type="entry name" value="MLTR_LBD"/>
    <property type="match status" value="1"/>
</dbReference>
<dbReference type="InterPro" id="IPR001387">
    <property type="entry name" value="Cro/C1-type_HTH"/>
</dbReference>
<dbReference type="PROSITE" id="PS50943">
    <property type="entry name" value="HTH_CROC1"/>
    <property type="match status" value="1"/>
</dbReference>
<protein>
    <submittedName>
        <fullName evidence="2">Helix-turn-helix transcriptional regulator</fullName>
    </submittedName>
</protein>
<dbReference type="Pfam" id="PF13560">
    <property type="entry name" value="HTH_31"/>
    <property type="match status" value="1"/>
</dbReference>
<dbReference type="RefSeq" id="WP_219083401.1">
    <property type="nucleotide sequence ID" value="NZ_CP079216.1"/>
</dbReference>
<gene>
    <name evidence="2" type="ORF">KDB89_03050</name>
</gene>
<sequence>MGVTQRACHPAGRRDYHVAMPSSDAARAAIREFLVSRREHLAPGDVGIAVHTGRRKVKGLRREEVALFAGISTEYYIRFERGDATGASPSVVNAIARALRLNDIELQHLKELLAVAETVVPTVKTVTQRLRPALQRLIDGMVDVPVIVTNGHHDVLGTNRLGRALYAPMFDDNGAANTSRFFFLREAEAREFWPEWEKHADDAVAIMRADVGARPFDAELRALADELLANSPAFAERWKEHNVHRHRTGVKIIQHPAVGRLELPFENLAMPGDPDLSMMIYNPVPGSASYDGIRLLGSLSRGAADHSPGARSTAD</sequence>
<evidence type="ECO:0000313" key="2">
    <source>
        <dbReference type="EMBL" id="QXT63473.1"/>
    </source>
</evidence>
<dbReference type="CDD" id="cd00093">
    <property type="entry name" value="HTH_XRE"/>
    <property type="match status" value="1"/>
</dbReference>
<dbReference type="Proteomes" id="UP000824504">
    <property type="component" value="Chromosome"/>
</dbReference>